<dbReference type="PROSITE" id="PS51192">
    <property type="entry name" value="HELICASE_ATP_BIND_1"/>
    <property type="match status" value="1"/>
</dbReference>
<dbReference type="CDD" id="cd18787">
    <property type="entry name" value="SF2_C_DEAD"/>
    <property type="match status" value="1"/>
</dbReference>
<feature type="domain" description="Helicase ATP-binding" evidence="6">
    <location>
        <begin position="44"/>
        <end position="213"/>
    </location>
</feature>
<evidence type="ECO:0000256" key="2">
    <source>
        <dbReference type="ARBA" id="ARBA00022741"/>
    </source>
</evidence>
<evidence type="ECO:0000256" key="4">
    <source>
        <dbReference type="ARBA" id="ARBA00022806"/>
    </source>
</evidence>
<proteinExistence type="predicted"/>
<dbReference type="Gene3D" id="3.40.50.300">
    <property type="entry name" value="P-loop containing nucleotide triphosphate hydrolases"/>
    <property type="match status" value="2"/>
</dbReference>
<evidence type="ECO:0000256" key="5">
    <source>
        <dbReference type="ARBA" id="ARBA00022840"/>
    </source>
</evidence>
<dbReference type="SMART" id="SM00490">
    <property type="entry name" value="HELICc"/>
    <property type="match status" value="1"/>
</dbReference>
<dbReference type="PANTHER" id="PTHR47958">
    <property type="entry name" value="ATP-DEPENDENT RNA HELICASE DBP3"/>
    <property type="match status" value="1"/>
</dbReference>
<reference evidence="8 9" key="1">
    <citation type="submission" date="2024-04" db="EMBL/GenBank/DDBJ databases">
        <title>Tritrichomonas musculus Genome.</title>
        <authorList>
            <person name="Alves-Ferreira E."/>
            <person name="Grigg M."/>
            <person name="Lorenzi H."/>
            <person name="Galac M."/>
        </authorList>
    </citation>
    <scope>NUCLEOTIDE SEQUENCE [LARGE SCALE GENOMIC DNA]</scope>
    <source>
        <strain evidence="8 9">EAF2021</strain>
    </source>
</reference>
<dbReference type="PROSITE" id="PS51194">
    <property type="entry name" value="HELICASE_CTER"/>
    <property type="match status" value="1"/>
</dbReference>
<keyword evidence="2" id="KW-0547">Nucleotide-binding</keyword>
<dbReference type="InterPro" id="IPR027417">
    <property type="entry name" value="P-loop_NTPase"/>
</dbReference>
<name>A0ABR2KEF1_9EUKA</name>
<evidence type="ECO:0000256" key="1">
    <source>
        <dbReference type="ARBA" id="ARBA00012552"/>
    </source>
</evidence>
<evidence type="ECO:0000259" key="7">
    <source>
        <dbReference type="PROSITE" id="PS51194"/>
    </source>
</evidence>
<keyword evidence="9" id="KW-1185">Reference proteome</keyword>
<evidence type="ECO:0000256" key="3">
    <source>
        <dbReference type="ARBA" id="ARBA00022801"/>
    </source>
</evidence>
<dbReference type="SMART" id="SM00487">
    <property type="entry name" value="DEXDc"/>
    <property type="match status" value="1"/>
</dbReference>
<keyword evidence="5" id="KW-0067">ATP-binding</keyword>
<evidence type="ECO:0000313" key="8">
    <source>
        <dbReference type="EMBL" id="KAK8889246.1"/>
    </source>
</evidence>
<dbReference type="Pfam" id="PF00270">
    <property type="entry name" value="DEAD"/>
    <property type="match status" value="1"/>
</dbReference>
<organism evidence="8 9">
    <name type="scientific">Tritrichomonas musculus</name>
    <dbReference type="NCBI Taxonomy" id="1915356"/>
    <lineage>
        <taxon>Eukaryota</taxon>
        <taxon>Metamonada</taxon>
        <taxon>Parabasalia</taxon>
        <taxon>Tritrichomonadida</taxon>
        <taxon>Tritrichomonadidae</taxon>
        <taxon>Tritrichomonas</taxon>
    </lineage>
</organism>
<keyword evidence="3" id="KW-0378">Hydrolase</keyword>
<dbReference type="SUPFAM" id="SSF52540">
    <property type="entry name" value="P-loop containing nucleoside triphosphate hydrolases"/>
    <property type="match status" value="1"/>
</dbReference>
<gene>
    <name evidence="8" type="ORF">M9Y10_033992</name>
</gene>
<evidence type="ECO:0000313" key="9">
    <source>
        <dbReference type="Proteomes" id="UP001470230"/>
    </source>
</evidence>
<dbReference type="InterPro" id="IPR011545">
    <property type="entry name" value="DEAD/DEAH_box_helicase_dom"/>
</dbReference>
<dbReference type="EMBL" id="JAPFFF010000005">
    <property type="protein sequence ID" value="KAK8889246.1"/>
    <property type="molecule type" value="Genomic_DNA"/>
</dbReference>
<sequence>MTQEAVFHSGVAFDQLDIPSALKQDLFSSGFDEASEIQKQSIPIIITPPYKSLLAQSQNGTGKTLSFVTGMLARIDVNDPNLQAVCLFATRELVIQTYTDYIKKLTKHYQVNTTVLIRDPPIPSDVTKAQLILSTPMQLDQAIDSNEIKLASVKILVIDEADYVLENKTFMNFFNMLFQRMTKNKSQVLLFSATVTQQVHDFVGRFIHNENLVVISVEKNMQFIPTNKHFYCNLKSEDEKIDMIKKVFKYLSSSHTFIFVNKKAFAEDLCKSLKEQGFESQFISNKLYRGQRDNIVKQFREGLINVLICTNMVARGLDIPVARAVVNFDMPCNDKGEVDLETYMHRQGRTGRFERNGVVINFISTANEKKFITKLENDYGLKVEPLENNEESIRTVFEELESIIAQPLTSTDENNTDNNNNN</sequence>
<feature type="domain" description="Helicase C-terminal" evidence="7">
    <location>
        <begin position="243"/>
        <end position="394"/>
    </location>
</feature>
<dbReference type="InterPro" id="IPR001650">
    <property type="entry name" value="Helicase_C-like"/>
</dbReference>
<dbReference type="InterPro" id="IPR014001">
    <property type="entry name" value="Helicase_ATP-bd"/>
</dbReference>
<keyword evidence="4 8" id="KW-0347">Helicase</keyword>
<dbReference type="Pfam" id="PF00271">
    <property type="entry name" value="Helicase_C"/>
    <property type="match status" value="1"/>
</dbReference>
<evidence type="ECO:0000259" key="6">
    <source>
        <dbReference type="PROSITE" id="PS51192"/>
    </source>
</evidence>
<protein>
    <recommendedName>
        <fullName evidence="1">RNA helicase</fullName>
        <ecNumber evidence="1">3.6.4.13</ecNumber>
    </recommendedName>
</protein>
<comment type="caution">
    <text evidence="8">The sequence shown here is derived from an EMBL/GenBank/DDBJ whole genome shotgun (WGS) entry which is preliminary data.</text>
</comment>
<dbReference type="GO" id="GO:0004386">
    <property type="term" value="F:helicase activity"/>
    <property type="evidence" value="ECO:0007669"/>
    <property type="project" value="UniProtKB-KW"/>
</dbReference>
<accession>A0ABR2KEF1</accession>
<dbReference type="Proteomes" id="UP001470230">
    <property type="component" value="Unassembled WGS sequence"/>
</dbReference>
<dbReference type="EC" id="3.6.4.13" evidence="1"/>